<dbReference type="PANTHER" id="PTHR34353:SF2">
    <property type="entry name" value="CRISPR-ASSOCIATED ENDONUCLEASE CAS1 1"/>
    <property type="match status" value="1"/>
</dbReference>
<comment type="subunit">
    <text evidence="9 10">Homodimer, forms a heterotetramer with a Cas2 homodimer.</text>
</comment>
<organism evidence="11 12">
    <name type="scientific">Methylomagnum ishizawai</name>
    <dbReference type="NCBI Taxonomy" id="1760988"/>
    <lineage>
        <taxon>Bacteria</taxon>
        <taxon>Pseudomonadati</taxon>
        <taxon>Pseudomonadota</taxon>
        <taxon>Gammaproteobacteria</taxon>
        <taxon>Methylococcales</taxon>
        <taxon>Methylococcaceae</taxon>
        <taxon>Methylomagnum</taxon>
    </lineage>
</organism>
<protein>
    <recommendedName>
        <fullName evidence="10">CRISPR-associated endonuclease Cas1</fullName>
        <ecNumber evidence="10">3.1.-.-</ecNumber>
    </recommendedName>
</protein>
<evidence type="ECO:0000313" key="12">
    <source>
        <dbReference type="Proteomes" id="UP000192923"/>
    </source>
</evidence>
<dbReference type="OrthoDB" id="9803119at2"/>
<dbReference type="GO" id="GO:0016787">
    <property type="term" value="F:hydrolase activity"/>
    <property type="evidence" value="ECO:0007669"/>
    <property type="project" value="UniProtKB-KW"/>
</dbReference>
<keyword evidence="1 10" id="KW-0540">Nuclease</keyword>
<keyword evidence="2 10" id="KW-0479">Metal-binding</keyword>
<evidence type="ECO:0000256" key="1">
    <source>
        <dbReference type="ARBA" id="ARBA00022722"/>
    </source>
</evidence>
<evidence type="ECO:0000256" key="8">
    <source>
        <dbReference type="ARBA" id="ARBA00023211"/>
    </source>
</evidence>
<dbReference type="Pfam" id="PF01867">
    <property type="entry name" value="Cas_Cas1"/>
    <property type="match status" value="1"/>
</dbReference>
<evidence type="ECO:0000256" key="5">
    <source>
        <dbReference type="ARBA" id="ARBA00022842"/>
    </source>
</evidence>
<comment type="function">
    <text evidence="10">CRISPR (clustered regularly interspaced short palindromic repeat), is an adaptive immune system that provides protection against mobile genetic elements (viruses, transposable elements and conjugative plasmids). CRISPR clusters contain spacers, sequences complementary to antecedent mobile elements, and target invading nucleic acids. CRISPR clusters are transcribed and processed into CRISPR RNA (crRNA). Acts as a dsDNA endonuclease. Involved in the integration of spacer DNA into the CRISPR cassette.</text>
</comment>
<dbReference type="GO" id="GO:0051607">
    <property type="term" value="P:defense response to virus"/>
    <property type="evidence" value="ECO:0007669"/>
    <property type="project" value="UniProtKB-UniRule"/>
</dbReference>
<dbReference type="Gene3D" id="1.20.120.920">
    <property type="entry name" value="CRISPR-associated endonuclease Cas1, C-terminal domain"/>
    <property type="match status" value="1"/>
</dbReference>
<keyword evidence="7 10" id="KW-0238">DNA-binding</keyword>
<sequence length="316" mass="35234">MLLILDRPGLSLGYERASLLIRDEDGRKRSVPVRQLERVVVGPRLELGAGVLGLLAQHGVPLLVLNHRHPERTAELVAYRHGDARRRLAQYALFQQPQLRERWARGVVALKVQRQRALLARAREERPGLRLGPVLRRLEALEQRLATETEGRSLASLRGIEGAAGAAFFEGYGQLFAPALGFEGRRRRPPPDPVNACLSLGYTLLHAEASGAARVAGLDPMLGGFHEPSHGQDALASDLVEPLRPAVEGWVWELFRAQTLRREHFQVEDGACLLRHHAQAVFYEAAHEKLRVWRRVLRGYARRFAALLPAPAESAP</sequence>
<dbReference type="AlphaFoldDB" id="A0A1Y6D1Z9"/>
<dbReference type="GO" id="GO:0004519">
    <property type="term" value="F:endonuclease activity"/>
    <property type="evidence" value="ECO:0007669"/>
    <property type="project" value="UniProtKB-UniRule"/>
</dbReference>
<dbReference type="InterPro" id="IPR042211">
    <property type="entry name" value="CRISPR-assoc_Cas1_N"/>
</dbReference>
<dbReference type="EC" id="3.1.-.-" evidence="10"/>
<evidence type="ECO:0000256" key="9">
    <source>
        <dbReference type="ARBA" id="ARBA00038592"/>
    </source>
</evidence>
<dbReference type="PANTHER" id="PTHR34353">
    <property type="entry name" value="CRISPR-ASSOCIATED ENDONUCLEASE CAS1 1"/>
    <property type="match status" value="1"/>
</dbReference>
<proteinExistence type="inferred from homology"/>
<dbReference type="GO" id="GO:0003677">
    <property type="term" value="F:DNA binding"/>
    <property type="evidence" value="ECO:0007669"/>
    <property type="project" value="UniProtKB-KW"/>
</dbReference>
<keyword evidence="4 10" id="KW-0378">Hydrolase</keyword>
<keyword evidence="12" id="KW-1185">Reference proteome</keyword>
<dbReference type="GO" id="GO:0046872">
    <property type="term" value="F:metal ion binding"/>
    <property type="evidence" value="ECO:0007669"/>
    <property type="project" value="UniProtKB-UniRule"/>
</dbReference>
<feature type="binding site" evidence="10">
    <location>
        <position position="161"/>
    </location>
    <ligand>
        <name>Mn(2+)</name>
        <dbReference type="ChEBI" id="CHEBI:29035"/>
    </ligand>
</feature>
<feature type="binding site" evidence="10">
    <location>
        <position position="241"/>
    </location>
    <ligand>
        <name>Mn(2+)</name>
        <dbReference type="ChEBI" id="CHEBI:29035"/>
    </ligand>
</feature>
<evidence type="ECO:0000256" key="2">
    <source>
        <dbReference type="ARBA" id="ARBA00022723"/>
    </source>
</evidence>
<evidence type="ECO:0000256" key="7">
    <source>
        <dbReference type="ARBA" id="ARBA00023125"/>
    </source>
</evidence>
<evidence type="ECO:0000256" key="10">
    <source>
        <dbReference type="HAMAP-Rule" id="MF_01470"/>
    </source>
</evidence>
<dbReference type="STRING" id="1760988.SAMN02949497_4383"/>
<comment type="similarity">
    <text evidence="10">Belongs to the CRISPR-associated endonuclease Cas1 family.</text>
</comment>
<gene>
    <name evidence="10" type="primary">cas1</name>
    <name evidence="11" type="ORF">SAMN02949497_4383</name>
</gene>
<evidence type="ECO:0000256" key="6">
    <source>
        <dbReference type="ARBA" id="ARBA00023118"/>
    </source>
</evidence>
<dbReference type="GO" id="GO:0043571">
    <property type="term" value="P:maintenance of CRISPR repeat elements"/>
    <property type="evidence" value="ECO:0007669"/>
    <property type="project" value="UniProtKB-UniRule"/>
</dbReference>
<dbReference type="Proteomes" id="UP000192923">
    <property type="component" value="Unassembled WGS sequence"/>
</dbReference>
<dbReference type="CDD" id="cd09634">
    <property type="entry name" value="Cas1_I-II-III"/>
    <property type="match status" value="1"/>
</dbReference>
<keyword evidence="5 10" id="KW-0460">Magnesium</keyword>
<accession>A0A1Y6D1Z9</accession>
<comment type="cofactor">
    <cofactor evidence="10">
        <name>Mg(2+)</name>
        <dbReference type="ChEBI" id="CHEBI:18420"/>
    </cofactor>
    <cofactor evidence="10">
        <name>Mn(2+)</name>
        <dbReference type="ChEBI" id="CHEBI:29035"/>
    </cofactor>
</comment>
<dbReference type="NCBIfam" id="TIGR00287">
    <property type="entry name" value="cas1"/>
    <property type="match status" value="1"/>
</dbReference>
<dbReference type="EMBL" id="FXAM01000001">
    <property type="protein sequence ID" value="SMF96969.1"/>
    <property type="molecule type" value="Genomic_DNA"/>
</dbReference>
<dbReference type="InterPro" id="IPR002729">
    <property type="entry name" value="CRISPR-assoc_Cas1"/>
</dbReference>
<dbReference type="InterPro" id="IPR050646">
    <property type="entry name" value="Cas1"/>
</dbReference>
<evidence type="ECO:0000256" key="3">
    <source>
        <dbReference type="ARBA" id="ARBA00022759"/>
    </source>
</evidence>
<dbReference type="InterPro" id="IPR042206">
    <property type="entry name" value="CRISPR-assoc_Cas1_C"/>
</dbReference>
<evidence type="ECO:0000256" key="4">
    <source>
        <dbReference type="ARBA" id="ARBA00022801"/>
    </source>
</evidence>
<reference evidence="11 12" key="1">
    <citation type="submission" date="2016-12" db="EMBL/GenBank/DDBJ databases">
        <authorList>
            <person name="Song W.-J."/>
            <person name="Kurnit D.M."/>
        </authorList>
    </citation>
    <scope>NUCLEOTIDE SEQUENCE [LARGE SCALE GENOMIC DNA]</scope>
    <source>
        <strain evidence="11 12">175</strain>
    </source>
</reference>
<evidence type="ECO:0000313" key="11">
    <source>
        <dbReference type="EMBL" id="SMF96969.1"/>
    </source>
</evidence>
<keyword evidence="8 10" id="KW-0464">Manganese</keyword>
<keyword evidence="3 10" id="KW-0255">Endonuclease</keyword>
<dbReference type="HAMAP" id="MF_01470">
    <property type="entry name" value="Cas1"/>
    <property type="match status" value="1"/>
</dbReference>
<dbReference type="Gene3D" id="3.100.10.20">
    <property type="entry name" value="CRISPR-associated endonuclease Cas1, N-terminal domain"/>
    <property type="match status" value="1"/>
</dbReference>
<dbReference type="RefSeq" id="WP_085215806.1">
    <property type="nucleotide sequence ID" value="NZ_FXAM01000001.1"/>
</dbReference>
<feature type="binding site" evidence="10">
    <location>
        <position position="226"/>
    </location>
    <ligand>
        <name>Mn(2+)</name>
        <dbReference type="ChEBI" id="CHEBI:29035"/>
    </ligand>
</feature>
<name>A0A1Y6D1Z9_9GAMM</name>
<keyword evidence="6 10" id="KW-0051">Antiviral defense</keyword>